<sequence length="178" mass="20297">MKFNLFLSFTTLVITLLTSCNRPSADEFFQTTVLNTNILNEFASERFAKSLIAETVEFPDIPSTKNNGDEAQQIVDNKIAYIEQTIKKIEDSTAPDEDGKIIKEKALDLFKFVLPVYQKEYKNLAIMCDQKQAENEIMAESEKIIETYGSAYEEKYVTLLTLGQDYAEKHHLNVSFGN</sequence>
<keyword evidence="3" id="KW-1185">Reference proteome</keyword>
<dbReference type="EMBL" id="JBHUMB010000005">
    <property type="protein sequence ID" value="MFD2741900.1"/>
    <property type="molecule type" value="Genomic_DNA"/>
</dbReference>
<proteinExistence type="predicted"/>
<gene>
    <name evidence="2" type="ORF">ACFSQ6_00670</name>
</gene>
<evidence type="ECO:0000313" key="2">
    <source>
        <dbReference type="EMBL" id="MFD2741900.1"/>
    </source>
</evidence>
<feature type="chain" id="PRO_5046401521" description="Lipoprotein" evidence="1">
    <location>
        <begin position="26"/>
        <end position="178"/>
    </location>
</feature>
<comment type="caution">
    <text evidence="2">The sequence shown here is derived from an EMBL/GenBank/DDBJ whole genome shotgun (WGS) entry which is preliminary data.</text>
</comment>
<keyword evidence="1" id="KW-0732">Signal</keyword>
<reference evidence="3" key="1">
    <citation type="journal article" date="2019" name="Int. J. Syst. Evol. Microbiol.">
        <title>The Global Catalogue of Microorganisms (GCM) 10K type strain sequencing project: providing services to taxonomists for standard genome sequencing and annotation.</title>
        <authorList>
            <consortium name="The Broad Institute Genomics Platform"/>
            <consortium name="The Broad Institute Genome Sequencing Center for Infectious Disease"/>
            <person name="Wu L."/>
            <person name="Ma J."/>
        </authorList>
    </citation>
    <scope>NUCLEOTIDE SEQUENCE [LARGE SCALE GENOMIC DNA]</scope>
    <source>
        <strain evidence="3">KCTC 42247</strain>
    </source>
</reference>
<organism evidence="2 3">
    <name type="scientific">Sphingobacterium populi</name>
    <dbReference type="NCBI Taxonomy" id="1812824"/>
    <lineage>
        <taxon>Bacteria</taxon>
        <taxon>Pseudomonadati</taxon>
        <taxon>Bacteroidota</taxon>
        <taxon>Sphingobacteriia</taxon>
        <taxon>Sphingobacteriales</taxon>
        <taxon>Sphingobacteriaceae</taxon>
        <taxon>Sphingobacterium</taxon>
    </lineage>
</organism>
<evidence type="ECO:0008006" key="4">
    <source>
        <dbReference type="Google" id="ProtNLM"/>
    </source>
</evidence>
<evidence type="ECO:0000313" key="3">
    <source>
        <dbReference type="Proteomes" id="UP001597418"/>
    </source>
</evidence>
<protein>
    <recommendedName>
        <fullName evidence="4">Lipoprotein</fullName>
    </recommendedName>
</protein>
<accession>A0ABW5U9C6</accession>
<dbReference type="RefSeq" id="WP_066752996.1">
    <property type="nucleotide sequence ID" value="NZ_JBHUMB010000005.1"/>
</dbReference>
<feature type="signal peptide" evidence="1">
    <location>
        <begin position="1"/>
        <end position="25"/>
    </location>
</feature>
<dbReference type="Proteomes" id="UP001597418">
    <property type="component" value="Unassembled WGS sequence"/>
</dbReference>
<name>A0ABW5U9C6_9SPHI</name>
<evidence type="ECO:0000256" key="1">
    <source>
        <dbReference type="SAM" id="SignalP"/>
    </source>
</evidence>
<dbReference type="PROSITE" id="PS51257">
    <property type="entry name" value="PROKAR_LIPOPROTEIN"/>
    <property type="match status" value="1"/>
</dbReference>